<accession>A0A9P7XKY9</accession>
<sequence length="171" mass="19638">MTRALRTLGLSYVKGIGVNQPSGVISRLNTPMVMPKLEEIKDLFSAIATQSRTLKALQIIWGNLIHKREENTAGARLVLQLLYHCRRLEKFKIMDVPTNCQTILGVWGSKDWKCLELETFELDFYRRQPDDGESSSNEEDAVKDLDKMGIYMLISQMLARLERAITLICRY</sequence>
<evidence type="ECO:0000313" key="2">
    <source>
        <dbReference type="Proteomes" id="UP000707451"/>
    </source>
</evidence>
<dbReference type="AlphaFoldDB" id="A0A9P7XKY9"/>
<protein>
    <submittedName>
        <fullName evidence="1">Uncharacterized protein</fullName>
    </submittedName>
</protein>
<dbReference type="OrthoDB" id="2397875at2759"/>
<gene>
    <name evidence="1" type="ORF">KI688_004801</name>
</gene>
<proteinExistence type="predicted"/>
<keyword evidence="2" id="KW-1185">Reference proteome</keyword>
<comment type="caution">
    <text evidence="1">The sequence shown here is derived from an EMBL/GenBank/DDBJ whole genome shotgun (WGS) entry which is preliminary data.</text>
</comment>
<dbReference type="EMBL" id="JAHRHY010000017">
    <property type="protein sequence ID" value="KAG9063200.1"/>
    <property type="molecule type" value="Genomic_DNA"/>
</dbReference>
<name>A0A9P7XKY9_9FUNG</name>
<evidence type="ECO:0000313" key="1">
    <source>
        <dbReference type="EMBL" id="KAG9063200.1"/>
    </source>
</evidence>
<dbReference type="Proteomes" id="UP000707451">
    <property type="component" value="Unassembled WGS sequence"/>
</dbReference>
<organism evidence="1 2">
    <name type="scientific">Linnemannia hyalina</name>
    <dbReference type="NCBI Taxonomy" id="64524"/>
    <lineage>
        <taxon>Eukaryota</taxon>
        <taxon>Fungi</taxon>
        <taxon>Fungi incertae sedis</taxon>
        <taxon>Mucoromycota</taxon>
        <taxon>Mortierellomycotina</taxon>
        <taxon>Mortierellomycetes</taxon>
        <taxon>Mortierellales</taxon>
        <taxon>Mortierellaceae</taxon>
        <taxon>Linnemannia</taxon>
    </lineage>
</organism>
<reference evidence="1" key="1">
    <citation type="submission" date="2021-06" db="EMBL/GenBank/DDBJ databases">
        <title>Genome Sequence of Mortierella hyaline Strain SCG-10, a Cold-Adapted, Nitrate-Reducing Fungus Isolated from Soil in Minnesota, USA.</title>
        <authorList>
            <person name="Aldossari N."/>
        </authorList>
    </citation>
    <scope>NUCLEOTIDE SEQUENCE</scope>
    <source>
        <strain evidence="1">SCG-10</strain>
    </source>
</reference>